<protein>
    <submittedName>
        <fullName evidence="1">Fungal-specific transcription factor domain-containing protein</fullName>
    </submittedName>
</protein>
<name>A0ACC3ST85_LIPKO</name>
<comment type="caution">
    <text evidence="1">The sequence shown here is derived from an EMBL/GenBank/DDBJ whole genome shotgun (WGS) entry which is preliminary data.</text>
</comment>
<accession>A0ACC3ST85</accession>
<evidence type="ECO:0000313" key="2">
    <source>
        <dbReference type="Proteomes" id="UP001433508"/>
    </source>
</evidence>
<dbReference type="Proteomes" id="UP001433508">
    <property type="component" value="Unassembled WGS sequence"/>
</dbReference>
<sequence length="754" mass="85289">MHRTVQSLCPTRGQSSGAILPKYYSCDEPQCRKRFTRQEHLRRHKLNHSPKEIYSCSELGCDKSFVRKDLMSRHLERHKRRRGLATDQRRAVSFQVMDPTVSISESPESGSAGLPYQDVASDPTMPAYTTSYQPQHDSSHFSGNCSSPPPLDSTVVGAAPIQSPNQFIDWLFSTDLLARTSMPFSVDENSFLWPVTEDLSAMSSPAFVSEVASISEEKRQEILQVIPSLSRYQEFSASNIKHYVDLYWEYFHFQFPILHRPSFEIDSTPAPLILCLVLIGAFCANASQEFLLEIATPLRWILFSSAEFHPPAKVEALQSLLLLEAYEKTMSCTRVLHERAHIHHGAIIQLIRRGSTLLDPSLILPNEELDRGTWKRWVEAESIKLAVFMAFILDVSHSVLFGHGQLMHPHEMRLSLPCDDQIWNSSKLSGTQVLKGMCPPFLEALKRLLNCQKVQTNELGILALLYGLVSLSAHMAQQDLQVNLVGWDSVRDQWKPAFSKAYDFCFKTFEEQKAGKYNKTSFALNYHFAHIAMHVTRNDLHVFCGDRLVLGLVTLKNDYLEAEKRMKEWAKTQDAQRAAFHAIKALYGVFIESKEDDGDKNGENSSGDGVSRMSYNVSEEKGIHSSMIISHCMLVFWAYAFCLNGPESRILSNGTRQLKNGSYGSKDYEWALAAESGRSFLLRTKSIHDLEDLAAFPSKNHTVGLLKWVILSLSSGKTFLMDEICQTLDICVKRSLGWDVALLRDFDPRSVQVG</sequence>
<organism evidence="1 2">
    <name type="scientific">Lipomyces kononenkoae</name>
    <name type="common">Yeast</name>
    <dbReference type="NCBI Taxonomy" id="34357"/>
    <lineage>
        <taxon>Eukaryota</taxon>
        <taxon>Fungi</taxon>
        <taxon>Dikarya</taxon>
        <taxon>Ascomycota</taxon>
        <taxon>Saccharomycotina</taxon>
        <taxon>Lipomycetes</taxon>
        <taxon>Lipomycetales</taxon>
        <taxon>Lipomycetaceae</taxon>
        <taxon>Lipomyces</taxon>
    </lineage>
</organism>
<evidence type="ECO:0000313" key="1">
    <source>
        <dbReference type="EMBL" id="KAK9234828.1"/>
    </source>
</evidence>
<proteinExistence type="predicted"/>
<gene>
    <name evidence="1" type="ORF">V1525DRAFT_435241</name>
</gene>
<dbReference type="EMBL" id="MU971446">
    <property type="protein sequence ID" value="KAK9234828.1"/>
    <property type="molecule type" value="Genomic_DNA"/>
</dbReference>
<keyword evidence="2" id="KW-1185">Reference proteome</keyword>
<reference evidence="2" key="1">
    <citation type="journal article" date="2024" name="Front. Bioeng. Biotechnol.">
        <title>Genome-scale model development and genomic sequencing of the oleaginous clade Lipomyces.</title>
        <authorList>
            <person name="Czajka J.J."/>
            <person name="Han Y."/>
            <person name="Kim J."/>
            <person name="Mondo S.J."/>
            <person name="Hofstad B.A."/>
            <person name="Robles A."/>
            <person name="Haridas S."/>
            <person name="Riley R."/>
            <person name="LaButti K."/>
            <person name="Pangilinan J."/>
            <person name="Andreopoulos W."/>
            <person name="Lipzen A."/>
            <person name="Yan J."/>
            <person name="Wang M."/>
            <person name="Ng V."/>
            <person name="Grigoriev I.V."/>
            <person name="Spatafora J.W."/>
            <person name="Magnuson J.K."/>
            <person name="Baker S.E."/>
            <person name="Pomraning K.R."/>
        </authorList>
    </citation>
    <scope>NUCLEOTIDE SEQUENCE [LARGE SCALE GENOMIC DNA]</scope>
    <source>
        <strain evidence="2">CBS 7786</strain>
    </source>
</reference>